<dbReference type="InterPro" id="IPR040573">
    <property type="entry name" value="TSP_N"/>
</dbReference>
<name>A0A3B0YF37_9ZZZZ</name>
<dbReference type="EMBL" id="UOFH01000386">
    <property type="protein sequence ID" value="VAW67394.1"/>
    <property type="molecule type" value="Genomic_DNA"/>
</dbReference>
<dbReference type="InterPro" id="IPR029045">
    <property type="entry name" value="ClpP/crotonase-like_dom_sf"/>
</dbReference>
<reference evidence="2" key="1">
    <citation type="submission" date="2018-06" db="EMBL/GenBank/DDBJ databases">
        <authorList>
            <person name="Zhirakovskaya E."/>
        </authorList>
    </citation>
    <scope>NUCLEOTIDE SEQUENCE</scope>
</reference>
<dbReference type="GO" id="GO:0008233">
    <property type="term" value="F:peptidase activity"/>
    <property type="evidence" value="ECO:0007669"/>
    <property type="project" value="UniProtKB-KW"/>
</dbReference>
<feature type="non-terminal residue" evidence="2">
    <location>
        <position position="277"/>
    </location>
</feature>
<dbReference type="Pfam" id="PF17804">
    <property type="entry name" value="TSP_NTD"/>
    <property type="match status" value="1"/>
</dbReference>
<accession>A0A3B0YF37</accession>
<evidence type="ECO:0000259" key="1">
    <source>
        <dbReference type="Pfam" id="PF17804"/>
    </source>
</evidence>
<keyword evidence="2" id="KW-0378">Hydrolase</keyword>
<dbReference type="Gene3D" id="2.30.42.10">
    <property type="match status" value="1"/>
</dbReference>
<dbReference type="InterPro" id="IPR036034">
    <property type="entry name" value="PDZ_sf"/>
</dbReference>
<dbReference type="Gene3D" id="3.30.750.44">
    <property type="match status" value="1"/>
</dbReference>
<keyword evidence="2" id="KW-0645">Protease</keyword>
<gene>
    <name evidence="2" type="ORF">MNBD_GAMMA08-1328</name>
</gene>
<feature type="domain" description="Tail specific protease N-terminal" evidence="1">
    <location>
        <begin position="43"/>
        <end position="232"/>
    </location>
</feature>
<dbReference type="SUPFAM" id="SSF52096">
    <property type="entry name" value="ClpP/crotonase"/>
    <property type="match status" value="1"/>
</dbReference>
<organism evidence="2">
    <name type="scientific">hydrothermal vent metagenome</name>
    <dbReference type="NCBI Taxonomy" id="652676"/>
    <lineage>
        <taxon>unclassified sequences</taxon>
        <taxon>metagenomes</taxon>
        <taxon>ecological metagenomes</taxon>
    </lineage>
</organism>
<protein>
    <submittedName>
        <fullName evidence="2">Periplasmic protease</fullName>
    </submittedName>
</protein>
<dbReference type="GO" id="GO:0006508">
    <property type="term" value="P:proteolysis"/>
    <property type="evidence" value="ECO:0007669"/>
    <property type="project" value="UniProtKB-KW"/>
</dbReference>
<proteinExistence type="predicted"/>
<evidence type="ECO:0000313" key="2">
    <source>
        <dbReference type="EMBL" id="VAW67394.1"/>
    </source>
</evidence>
<dbReference type="AlphaFoldDB" id="A0A3B0YF37"/>
<sequence>MNFIIKALTLLFILAPIVAQAKTSSELKQLEPMDEHSRTTAEIISRLAQQHYQRTQIRLDNDLSSIVYDRYLKELDANRSYFLQSDINDFEQYRYKLDDAFRARRVDPGFIIFNRYQQRVSERLQYMKKTIDQGIGKLNFKTRDTIYIDRENHAWPQSTRELDELWHKRLTNDALNLKLSDKEDDKIAELLSKRYSNQLKRIQQNNAEDAYRIYMNTLTLSYDPHTQYFSPRGTENFNIRMSLSLQGIGAMLQAKDEYTEVTRLIPAGPADKAGELK</sequence>